<reference evidence="11" key="1">
    <citation type="journal article" date="2013" name="PLoS Genet.">
        <title>The genome of Spraguea lophii and the basis of host-microsporidian interactions.</title>
        <authorList>
            <person name="Campbell S.E."/>
            <person name="Williams T.A."/>
            <person name="Yousuf A."/>
            <person name="Soanes D.M."/>
            <person name="Paszkiewicz K.H."/>
            <person name="Williams B.A.P."/>
        </authorList>
    </citation>
    <scope>NUCLEOTIDE SEQUENCE [LARGE SCALE GENOMIC DNA]</scope>
    <source>
        <strain evidence="11">42_110</strain>
    </source>
</reference>
<dbReference type="FunCoup" id="S7XL09">
    <property type="interactions" value="70"/>
</dbReference>
<dbReference type="Gene3D" id="3.10.290.10">
    <property type="entry name" value="RNA-binding S4 domain"/>
    <property type="match status" value="1"/>
</dbReference>
<dbReference type="InterPro" id="IPR001912">
    <property type="entry name" value="Ribosomal_uS4_N"/>
</dbReference>
<evidence type="ECO:0000256" key="6">
    <source>
        <dbReference type="ARBA" id="ARBA00023274"/>
    </source>
</evidence>
<evidence type="ECO:0000259" key="8">
    <source>
        <dbReference type="SMART" id="SM00363"/>
    </source>
</evidence>
<evidence type="ECO:0000259" key="9">
    <source>
        <dbReference type="SMART" id="SM01390"/>
    </source>
</evidence>
<keyword evidence="4 7" id="KW-0694">RNA-binding</keyword>
<dbReference type="OMA" id="FRIKHEQ"/>
<dbReference type="GO" id="GO:0034457">
    <property type="term" value="C:Mpp10 complex"/>
    <property type="evidence" value="ECO:0007669"/>
    <property type="project" value="EnsemblFungi"/>
</dbReference>
<dbReference type="PANTHER" id="PTHR11831:SF1">
    <property type="entry name" value="U3 SMALL NUCLEOLAR RIBONUCLEOPROTEIN PROTEIN IMP3"/>
    <property type="match status" value="1"/>
</dbReference>
<dbReference type="InParanoid" id="S7XL09"/>
<dbReference type="InterPro" id="IPR002942">
    <property type="entry name" value="S4_RNA-bd"/>
</dbReference>
<feature type="domain" description="Small ribosomal subunit protein uS4 N-terminal" evidence="9">
    <location>
        <begin position="3"/>
        <end position="101"/>
    </location>
</feature>
<dbReference type="GO" id="GO:0042274">
    <property type="term" value="P:ribosomal small subunit biogenesis"/>
    <property type="evidence" value="ECO:0007669"/>
    <property type="project" value="EnsemblFungi"/>
</dbReference>
<dbReference type="HOGENOM" id="CLU_097281_0_0_1"/>
<dbReference type="Pfam" id="PF00163">
    <property type="entry name" value="Ribosomal_S4"/>
    <property type="match status" value="1"/>
</dbReference>
<dbReference type="SMART" id="SM00363">
    <property type="entry name" value="S4"/>
    <property type="match status" value="1"/>
</dbReference>
<sequence length="172" mass="20616">MRKLRYHEQRLLRKLNFTNWPISNAHEQQTLSKYYIEHKETYYHYKKLVSLIKKISTQIVLQNKNKAPITNTLINRLYNLNLIKNKKLVDCHKIQISNFCERRLPVVLLRNKMVQNLKDAVRYVQQGHVKIGNNIIRDDNYLVDGNTEAIVQWNKGKIKSTIDKYNDEEDDY</sequence>
<protein>
    <submittedName>
        <fullName evidence="10">S4-like ribosomal protein</fullName>
    </submittedName>
</protein>
<dbReference type="GO" id="GO:0005840">
    <property type="term" value="C:ribosome"/>
    <property type="evidence" value="ECO:0007669"/>
    <property type="project" value="UniProtKB-KW"/>
</dbReference>
<dbReference type="Pfam" id="PF01479">
    <property type="entry name" value="S4"/>
    <property type="match status" value="1"/>
</dbReference>
<dbReference type="SMART" id="SM01390">
    <property type="entry name" value="Ribosomal_S4"/>
    <property type="match status" value="1"/>
</dbReference>
<dbReference type="PANTHER" id="PTHR11831">
    <property type="entry name" value="30S 40S RIBOSOMAL PROTEIN"/>
    <property type="match status" value="1"/>
</dbReference>
<comment type="similarity">
    <text evidence="2">Belongs to the universal ribosomal protein uS4 family.</text>
</comment>
<keyword evidence="3" id="KW-0690">Ribosome biogenesis</keyword>
<dbReference type="InterPro" id="IPR022801">
    <property type="entry name" value="Ribosomal_uS4"/>
</dbReference>
<dbReference type="VEuPathDB" id="MicrosporidiaDB:SLOPH_1600"/>
<name>S7XL09_SPRLO</name>
<dbReference type="STRING" id="1358809.S7XL09"/>
<evidence type="ECO:0000256" key="5">
    <source>
        <dbReference type="ARBA" id="ARBA00023242"/>
    </source>
</evidence>
<evidence type="ECO:0000256" key="2">
    <source>
        <dbReference type="ARBA" id="ARBA00007465"/>
    </source>
</evidence>
<comment type="subcellular location">
    <subcellularLocation>
        <location evidence="1">Nucleus</location>
        <location evidence="1">Nucleolus</location>
    </subcellularLocation>
</comment>
<evidence type="ECO:0000256" key="4">
    <source>
        <dbReference type="ARBA" id="ARBA00022884"/>
    </source>
</evidence>
<evidence type="ECO:0000256" key="3">
    <source>
        <dbReference type="ARBA" id="ARBA00022517"/>
    </source>
</evidence>
<proteinExistence type="inferred from homology"/>
<dbReference type="Proteomes" id="UP000014978">
    <property type="component" value="Unassembled WGS sequence"/>
</dbReference>
<evidence type="ECO:0000256" key="1">
    <source>
        <dbReference type="ARBA" id="ARBA00004604"/>
    </source>
</evidence>
<dbReference type="InterPro" id="IPR036986">
    <property type="entry name" value="S4_RNA-bd_sf"/>
</dbReference>
<accession>S7XL09</accession>
<dbReference type="GO" id="GO:0006364">
    <property type="term" value="P:rRNA processing"/>
    <property type="evidence" value="ECO:0007669"/>
    <property type="project" value="EnsemblFungi"/>
</dbReference>
<dbReference type="GO" id="GO:0030515">
    <property type="term" value="F:snoRNA binding"/>
    <property type="evidence" value="ECO:0007669"/>
    <property type="project" value="EnsemblFungi"/>
</dbReference>
<dbReference type="EMBL" id="ATCN01000141">
    <property type="protein sequence ID" value="EPR79714.1"/>
    <property type="molecule type" value="Genomic_DNA"/>
</dbReference>
<dbReference type="SUPFAM" id="SSF55174">
    <property type="entry name" value="Alpha-L RNA-binding motif"/>
    <property type="match status" value="1"/>
</dbReference>
<dbReference type="OrthoDB" id="10248812at2759"/>
<dbReference type="GO" id="GO:0019843">
    <property type="term" value="F:rRNA binding"/>
    <property type="evidence" value="ECO:0007669"/>
    <property type="project" value="InterPro"/>
</dbReference>
<evidence type="ECO:0000256" key="7">
    <source>
        <dbReference type="PROSITE-ProRule" id="PRU00182"/>
    </source>
</evidence>
<organism evidence="10 11">
    <name type="scientific">Spraguea lophii (strain 42_110)</name>
    <name type="common">Microsporidian parasite</name>
    <dbReference type="NCBI Taxonomy" id="1358809"/>
    <lineage>
        <taxon>Eukaryota</taxon>
        <taxon>Fungi</taxon>
        <taxon>Fungi incertae sedis</taxon>
        <taxon>Microsporidia</taxon>
        <taxon>Spragueidae</taxon>
        <taxon>Spraguea</taxon>
    </lineage>
</organism>
<keyword evidence="6" id="KW-0687">Ribonucleoprotein</keyword>
<keyword evidence="11" id="KW-1185">Reference proteome</keyword>
<gene>
    <name evidence="10" type="ORF">SLOPH_1600</name>
</gene>
<feature type="domain" description="RNA-binding S4" evidence="8">
    <location>
        <begin position="102"/>
        <end position="167"/>
    </location>
</feature>
<dbReference type="CDD" id="cd00165">
    <property type="entry name" value="S4"/>
    <property type="match status" value="1"/>
</dbReference>
<keyword evidence="10" id="KW-0689">Ribosomal protein</keyword>
<dbReference type="PROSITE" id="PS50889">
    <property type="entry name" value="S4"/>
    <property type="match status" value="1"/>
</dbReference>
<dbReference type="AlphaFoldDB" id="S7XL09"/>
<comment type="caution">
    <text evidence="10">The sequence shown here is derived from an EMBL/GenBank/DDBJ whole genome shotgun (WGS) entry which is preliminary data.</text>
</comment>
<dbReference type="GO" id="GO:0140691">
    <property type="term" value="F:RNA folding chaperone"/>
    <property type="evidence" value="ECO:0007669"/>
    <property type="project" value="EnsemblFungi"/>
</dbReference>
<evidence type="ECO:0000313" key="11">
    <source>
        <dbReference type="Proteomes" id="UP000014978"/>
    </source>
</evidence>
<evidence type="ECO:0000313" key="10">
    <source>
        <dbReference type="EMBL" id="EPR79714.1"/>
    </source>
</evidence>
<dbReference type="GO" id="GO:0032040">
    <property type="term" value="C:small-subunit processome"/>
    <property type="evidence" value="ECO:0007669"/>
    <property type="project" value="EnsemblFungi"/>
</dbReference>
<keyword evidence="5" id="KW-0539">Nucleus</keyword>